<dbReference type="EMBL" id="CP099837">
    <property type="protein sequence ID" value="USY19336.1"/>
    <property type="molecule type" value="Genomic_DNA"/>
</dbReference>
<evidence type="ECO:0000256" key="2">
    <source>
        <dbReference type="ARBA" id="ARBA00023125"/>
    </source>
</evidence>
<dbReference type="InterPro" id="IPR036390">
    <property type="entry name" value="WH_DNA-bd_sf"/>
</dbReference>
<keyword evidence="3" id="KW-0804">Transcription</keyword>
<name>A0ABY5D4N7_9ACTN</name>
<evidence type="ECO:0000313" key="5">
    <source>
        <dbReference type="EMBL" id="USY19336.1"/>
    </source>
</evidence>
<dbReference type="Pfam" id="PF12840">
    <property type="entry name" value="HTH_20"/>
    <property type="match status" value="1"/>
</dbReference>
<dbReference type="CDD" id="cd00090">
    <property type="entry name" value="HTH_ARSR"/>
    <property type="match status" value="1"/>
</dbReference>
<accession>A0ABY5D4N7</accession>
<protein>
    <submittedName>
        <fullName evidence="5">Winged helix-turn-helix domain-containing protein</fullName>
    </submittedName>
</protein>
<dbReference type="SUPFAM" id="SSF46785">
    <property type="entry name" value="Winged helix' DNA-binding domain"/>
    <property type="match status" value="1"/>
</dbReference>
<evidence type="ECO:0000256" key="1">
    <source>
        <dbReference type="ARBA" id="ARBA00023015"/>
    </source>
</evidence>
<evidence type="ECO:0000313" key="6">
    <source>
        <dbReference type="Proteomes" id="UP001055940"/>
    </source>
</evidence>
<dbReference type="PANTHER" id="PTHR33154:SF33">
    <property type="entry name" value="TRANSCRIPTIONAL REPRESSOR SDPR"/>
    <property type="match status" value="1"/>
</dbReference>
<dbReference type="RefSeq" id="WP_254418571.1">
    <property type="nucleotide sequence ID" value="NZ_BAAAJB010000015.1"/>
</dbReference>
<evidence type="ECO:0000259" key="4">
    <source>
        <dbReference type="PROSITE" id="PS50987"/>
    </source>
</evidence>
<gene>
    <name evidence="5" type="ORF">NE857_29485</name>
</gene>
<organism evidence="5 6">
    <name type="scientific">Nocardiopsis exhalans</name>
    <dbReference type="NCBI Taxonomy" id="163604"/>
    <lineage>
        <taxon>Bacteria</taxon>
        <taxon>Bacillati</taxon>
        <taxon>Actinomycetota</taxon>
        <taxon>Actinomycetes</taxon>
        <taxon>Streptosporangiales</taxon>
        <taxon>Nocardiopsidaceae</taxon>
        <taxon>Nocardiopsis</taxon>
    </lineage>
</organism>
<evidence type="ECO:0000256" key="3">
    <source>
        <dbReference type="ARBA" id="ARBA00023163"/>
    </source>
</evidence>
<dbReference type="SMART" id="SM00418">
    <property type="entry name" value="HTH_ARSR"/>
    <property type="match status" value="1"/>
</dbReference>
<dbReference type="PRINTS" id="PR00778">
    <property type="entry name" value="HTHARSR"/>
</dbReference>
<dbReference type="InterPro" id="IPR011991">
    <property type="entry name" value="ArsR-like_HTH"/>
</dbReference>
<dbReference type="Proteomes" id="UP001055940">
    <property type="component" value="Chromosome"/>
</dbReference>
<reference evidence="5" key="1">
    <citation type="submission" date="2022-06" db="EMBL/GenBank/DDBJ databases">
        <authorList>
            <person name="Ping M."/>
        </authorList>
    </citation>
    <scope>NUCLEOTIDE SEQUENCE</scope>
    <source>
        <strain evidence="5">JCM11759T</strain>
    </source>
</reference>
<proteinExistence type="predicted"/>
<keyword evidence="1" id="KW-0805">Transcription regulation</keyword>
<dbReference type="InterPro" id="IPR001845">
    <property type="entry name" value="HTH_ArsR_DNA-bd_dom"/>
</dbReference>
<feature type="domain" description="HTH arsR-type" evidence="4">
    <location>
        <begin position="1"/>
        <end position="99"/>
    </location>
</feature>
<keyword evidence="2" id="KW-0238">DNA-binding</keyword>
<dbReference type="InterPro" id="IPR036388">
    <property type="entry name" value="WH-like_DNA-bd_sf"/>
</dbReference>
<sequence>MTDDQISTPEEFKALAHPIRQRMLFLLGERPATTSQLALTLDTRKGNVSHHLKVLRAAGLVEPAGSRQVRGGTEQYYRRTARRIEIADAQPGPAAAMLRAVSEEFSEAPGDPLLALRHLRLTPEQAERLHDTLLTLVSETEEAEDGQPRYGLLVSFYQQPSASTPE</sequence>
<dbReference type="Gene3D" id="1.10.10.10">
    <property type="entry name" value="Winged helix-like DNA-binding domain superfamily/Winged helix DNA-binding domain"/>
    <property type="match status" value="1"/>
</dbReference>
<dbReference type="PANTHER" id="PTHR33154">
    <property type="entry name" value="TRANSCRIPTIONAL REGULATOR, ARSR FAMILY"/>
    <property type="match status" value="1"/>
</dbReference>
<dbReference type="PROSITE" id="PS50987">
    <property type="entry name" value="HTH_ARSR_2"/>
    <property type="match status" value="1"/>
</dbReference>
<keyword evidence="6" id="KW-1185">Reference proteome</keyword>
<dbReference type="InterPro" id="IPR051081">
    <property type="entry name" value="HTH_MetalResp_TranReg"/>
</dbReference>